<feature type="signal peptide" evidence="1">
    <location>
        <begin position="1"/>
        <end position="25"/>
    </location>
</feature>
<gene>
    <name evidence="2" type="ORF">OTERR_14410</name>
</gene>
<protein>
    <recommendedName>
        <fullName evidence="4">DUF3617 family protein</fullName>
    </recommendedName>
</protein>
<organism evidence="2 3">
    <name type="scientific">Oryzomicrobium terrae</name>
    <dbReference type="NCBI Taxonomy" id="1735038"/>
    <lineage>
        <taxon>Bacteria</taxon>
        <taxon>Pseudomonadati</taxon>
        <taxon>Pseudomonadota</taxon>
        <taxon>Betaproteobacteria</taxon>
        <taxon>Rhodocyclales</taxon>
        <taxon>Rhodocyclaceae</taxon>
        <taxon>Oryzomicrobium</taxon>
    </lineage>
</organism>
<reference evidence="2 3" key="1">
    <citation type="submission" date="2017-07" db="EMBL/GenBank/DDBJ databases">
        <title>Complete genome sequence of Oryzomicrobium terrae TPP412.</title>
        <authorList>
            <person name="Chiu L.-W."/>
            <person name="Lo K.-J."/>
            <person name="Tsai Y.-M."/>
            <person name="Lin S.-S."/>
            <person name="Kuo C.-H."/>
            <person name="Liu C.-T."/>
        </authorList>
    </citation>
    <scope>NUCLEOTIDE SEQUENCE [LARGE SCALE GENOMIC DNA]</scope>
    <source>
        <strain evidence="2 3">TPP412</strain>
    </source>
</reference>
<accession>A0A5C1E9S7</accession>
<keyword evidence="3" id="KW-1185">Reference proteome</keyword>
<evidence type="ECO:0000313" key="3">
    <source>
        <dbReference type="Proteomes" id="UP000323671"/>
    </source>
</evidence>
<sequence>MPRPTFHRLALPALALLLPFASAQAADPVVQPGLWEFRMEISAPGGMTAIPAQTLKRCLTAKDIAENRHIAPNDPKNPCTVSNVKNSGGKFSYDLACKTGGQSMTGSATGTVAAESFDLQSKMRFSPSIEGLGEVQQRMTGKRIGTC</sequence>
<name>A0A5C1E9S7_9RHOO</name>
<dbReference type="AlphaFoldDB" id="A0A5C1E9S7"/>
<dbReference type="RefSeq" id="WP_149425317.1">
    <property type="nucleotide sequence ID" value="NZ_CP022579.1"/>
</dbReference>
<keyword evidence="1" id="KW-0732">Signal</keyword>
<dbReference type="InterPro" id="IPR022061">
    <property type="entry name" value="DUF3617"/>
</dbReference>
<dbReference type="Proteomes" id="UP000323671">
    <property type="component" value="Chromosome"/>
</dbReference>
<feature type="chain" id="PRO_5022675181" description="DUF3617 family protein" evidence="1">
    <location>
        <begin position="26"/>
        <end position="147"/>
    </location>
</feature>
<dbReference type="Pfam" id="PF12276">
    <property type="entry name" value="DUF3617"/>
    <property type="match status" value="1"/>
</dbReference>
<evidence type="ECO:0008006" key="4">
    <source>
        <dbReference type="Google" id="ProtNLM"/>
    </source>
</evidence>
<evidence type="ECO:0000313" key="2">
    <source>
        <dbReference type="EMBL" id="QEL64917.1"/>
    </source>
</evidence>
<dbReference type="EMBL" id="CP022579">
    <property type="protein sequence ID" value="QEL64917.1"/>
    <property type="molecule type" value="Genomic_DNA"/>
</dbReference>
<dbReference type="KEGG" id="otr:OTERR_14410"/>
<proteinExistence type="predicted"/>
<evidence type="ECO:0000256" key="1">
    <source>
        <dbReference type="SAM" id="SignalP"/>
    </source>
</evidence>